<evidence type="ECO:0000313" key="3">
    <source>
        <dbReference type="Proteomes" id="UP000801492"/>
    </source>
</evidence>
<organism evidence="2 3">
    <name type="scientific">Ignelater luminosus</name>
    <name type="common">Cucubano</name>
    <name type="synonym">Pyrophorus luminosus</name>
    <dbReference type="NCBI Taxonomy" id="2038154"/>
    <lineage>
        <taxon>Eukaryota</taxon>
        <taxon>Metazoa</taxon>
        <taxon>Ecdysozoa</taxon>
        <taxon>Arthropoda</taxon>
        <taxon>Hexapoda</taxon>
        <taxon>Insecta</taxon>
        <taxon>Pterygota</taxon>
        <taxon>Neoptera</taxon>
        <taxon>Endopterygota</taxon>
        <taxon>Coleoptera</taxon>
        <taxon>Polyphaga</taxon>
        <taxon>Elateriformia</taxon>
        <taxon>Elateroidea</taxon>
        <taxon>Elateridae</taxon>
        <taxon>Agrypninae</taxon>
        <taxon>Pyrophorini</taxon>
        <taxon>Ignelater</taxon>
    </lineage>
</organism>
<dbReference type="PANTHER" id="PTHR33776:SF3">
    <property type="entry name" value="PHD-TYPE DOMAIN-CONTAINING PROTEIN"/>
    <property type="match status" value="1"/>
</dbReference>
<evidence type="ECO:0000259" key="1">
    <source>
        <dbReference type="Pfam" id="PF03372"/>
    </source>
</evidence>
<comment type="caution">
    <text evidence="2">The sequence shown here is derived from an EMBL/GenBank/DDBJ whole genome shotgun (WGS) entry which is preliminary data.</text>
</comment>
<dbReference type="GO" id="GO:0003824">
    <property type="term" value="F:catalytic activity"/>
    <property type="evidence" value="ECO:0007669"/>
    <property type="project" value="InterPro"/>
</dbReference>
<dbReference type="OrthoDB" id="6762350at2759"/>
<accession>A0A8K0CKB3</accession>
<dbReference type="Pfam" id="PF03372">
    <property type="entry name" value="Exo_endo_phos"/>
    <property type="match status" value="1"/>
</dbReference>
<dbReference type="AlphaFoldDB" id="A0A8K0CKB3"/>
<feature type="domain" description="Endonuclease/exonuclease/phosphatase" evidence="1">
    <location>
        <begin position="224"/>
        <end position="383"/>
    </location>
</feature>
<protein>
    <recommendedName>
        <fullName evidence="1">Endonuclease/exonuclease/phosphatase domain-containing protein</fullName>
    </recommendedName>
</protein>
<dbReference type="InterPro" id="IPR036691">
    <property type="entry name" value="Endo/exonu/phosph_ase_sf"/>
</dbReference>
<dbReference type="EMBL" id="VTPC01072101">
    <property type="protein sequence ID" value="KAF2888983.1"/>
    <property type="molecule type" value="Genomic_DNA"/>
</dbReference>
<dbReference type="Gene3D" id="3.60.10.10">
    <property type="entry name" value="Endonuclease/exonuclease/phosphatase"/>
    <property type="match status" value="1"/>
</dbReference>
<dbReference type="PANTHER" id="PTHR33776">
    <property type="entry name" value="ENDO/EXONUCLEASE/PHOSPHATASE DOMAIN-CONTAINING PROTEIN"/>
    <property type="match status" value="1"/>
</dbReference>
<feature type="non-terminal residue" evidence="2">
    <location>
        <position position="1"/>
    </location>
</feature>
<gene>
    <name evidence="2" type="ORF">ILUMI_17190</name>
</gene>
<dbReference type="SUPFAM" id="SSF56219">
    <property type="entry name" value="DNase I-like"/>
    <property type="match status" value="1"/>
</dbReference>
<dbReference type="Proteomes" id="UP000801492">
    <property type="component" value="Unassembled WGS sequence"/>
</dbReference>
<proteinExistence type="predicted"/>
<dbReference type="InterPro" id="IPR005135">
    <property type="entry name" value="Endo/exonuclease/phosphatase"/>
</dbReference>
<evidence type="ECO:0000313" key="2">
    <source>
        <dbReference type="EMBL" id="KAF2888983.1"/>
    </source>
</evidence>
<name>A0A8K0CKB3_IGNLU</name>
<sequence length="393" mass="45232">MSSQIKPTLAQITASKSNIEMINKPKYKTYIFLKEDTAAATSKDTKTILTSVELQLLKIKPDRVIKVKNKGVLIESLDPEITKLTNNKDLSRLRLEARLPEKVWPRLIFYNVPSSLPEEEFLTCVLNNINDEMIKDNNWYKKYLKLVHVIKILQIGYSKSILRLEKFLLHVDVHILNRLLVQWRISSVLADVINAKDLDIYRNFVNHKVNVESALQFPIKRMNAVDVNLIGISEMWLEERVSNDLITFDDSYSIVRSARNGRGGGVALFYKNKLSLQIVVIYRPPYSSHNTFVQEFELLYSHLLLISEKIIFLGDFNFDVLSLNKPGIQQYLDMLDSLNIAQIIGKPTRITDKTSTLLDHILTSDIDIIRSSSVEVNHNISDHYVIFCELNLV</sequence>
<keyword evidence="3" id="KW-1185">Reference proteome</keyword>
<reference evidence="2" key="1">
    <citation type="submission" date="2019-08" db="EMBL/GenBank/DDBJ databases">
        <title>The genome of the North American firefly Photinus pyralis.</title>
        <authorList>
            <consortium name="Photinus pyralis genome working group"/>
            <person name="Fallon T.R."/>
            <person name="Sander Lower S.E."/>
            <person name="Weng J.-K."/>
        </authorList>
    </citation>
    <scope>NUCLEOTIDE SEQUENCE</scope>
    <source>
        <strain evidence="2">TRF0915ILg1</strain>
        <tissue evidence="2">Whole body</tissue>
    </source>
</reference>